<keyword evidence="2" id="KW-0560">Oxidoreductase</keyword>
<dbReference type="InterPro" id="IPR029039">
    <property type="entry name" value="Flavoprotein-like_sf"/>
</dbReference>
<dbReference type="InterPro" id="IPR051545">
    <property type="entry name" value="NAD(P)H_dehydrogenase_qn"/>
</dbReference>
<organism evidence="4 5">
    <name type="scientific">Candidatus Kaiserbacteria bacterium RIFCSPLOWO2_01_FULL_55_19</name>
    <dbReference type="NCBI Taxonomy" id="1798516"/>
    <lineage>
        <taxon>Bacteria</taxon>
        <taxon>Candidatus Kaiseribacteriota</taxon>
    </lineage>
</organism>
<gene>
    <name evidence="4" type="ORF">A2950_01475</name>
</gene>
<dbReference type="GO" id="GO:0005829">
    <property type="term" value="C:cytosol"/>
    <property type="evidence" value="ECO:0007669"/>
    <property type="project" value="TreeGrafter"/>
</dbReference>
<evidence type="ECO:0000256" key="1">
    <source>
        <dbReference type="ARBA" id="ARBA00006252"/>
    </source>
</evidence>
<accession>A0A1F6ERM0</accession>
<dbReference type="Proteomes" id="UP000176714">
    <property type="component" value="Unassembled WGS sequence"/>
</dbReference>
<dbReference type="PANTHER" id="PTHR10204:SF34">
    <property type="entry name" value="NAD(P)H DEHYDROGENASE [QUINONE] 1 ISOFORM 1"/>
    <property type="match status" value="1"/>
</dbReference>
<dbReference type="STRING" id="1798516.A2950_01475"/>
<dbReference type="Pfam" id="PF02525">
    <property type="entry name" value="Flavodoxin_2"/>
    <property type="match status" value="1"/>
</dbReference>
<dbReference type="PANTHER" id="PTHR10204">
    <property type="entry name" value="NAD P H OXIDOREDUCTASE-RELATED"/>
    <property type="match status" value="1"/>
</dbReference>
<protein>
    <recommendedName>
        <fullName evidence="3">Flavodoxin-like fold domain-containing protein</fullName>
    </recommendedName>
</protein>
<comment type="caution">
    <text evidence="4">The sequence shown here is derived from an EMBL/GenBank/DDBJ whole genome shotgun (WGS) entry which is preliminary data.</text>
</comment>
<evidence type="ECO:0000313" key="4">
    <source>
        <dbReference type="EMBL" id="OGG76267.1"/>
    </source>
</evidence>
<dbReference type="SUPFAM" id="SSF52218">
    <property type="entry name" value="Flavoproteins"/>
    <property type="match status" value="1"/>
</dbReference>
<sequence length="194" mass="21867">MNHPRKIFVLLGHSHTQGFTAELADAYEHAARAASHEVRRLNLGELKFDPILHKGYREIQPLEPDLVTVQENIRWADHVVILYPNWWTSMPALLKGMFDRMWLPDFAFSFSKENHDIAELLKGKTARVIVVDGAQSPFMTRLKYGDYTNEISRGILGFSGMSAQVTTMGPCEHPDAAKHAAWVAQVQELGSQGI</sequence>
<dbReference type="Gene3D" id="3.40.50.360">
    <property type="match status" value="1"/>
</dbReference>
<reference evidence="4 5" key="1">
    <citation type="journal article" date="2016" name="Nat. Commun.">
        <title>Thousands of microbial genomes shed light on interconnected biogeochemical processes in an aquifer system.</title>
        <authorList>
            <person name="Anantharaman K."/>
            <person name="Brown C.T."/>
            <person name="Hug L.A."/>
            <person name="Sharon I."/>
            <person name="Castelle C.J."/>
            <person name="Probst A.J."/>
            <person name="Thomas B.C."/>
            <person name="Singh A."/>
            <person name="Wilkins M.J."/>
            <person name="Karaoz U."/>
            <person name="Brodie E.L."/>
            <person name="Williams K.H."/>
            <person name="Hubbard S.S."/>
            <person name="Banfield J.F."/>
        </authorList>
    </citation>
    <scope>NUCLEOTIDE SEQUENCE [LARGE SCALE GENOMIC DNA]</scope>
</reference>
<dbReference type="AlphaFoldDB" id="A0A1F6ERM0"/>
<proteinExistence type="inferred from homology"/>
<evidence type="ECO:0000259" key="3">
    <source>
        <dbReference type="Pfam" id="PF02525"/>
    </source>
</evidence>
<dbReference type="EMBL" id="MFMD01000036">
    <property type="protein sequence ID" value="OGG76267.1"/>
    <property type="molecule type" value="Genomic_DNA"/>
</dbReference>
<evidence type="ECO:0000256" key="2">
    <source>
        <dbReference type="ARBA" id="ARBA00023002"/>
    </source>
</evidence>
<feature type="domain" description="Flavodoxin-like fold" evidence="3">
    <location>
        <begin position="6"/>
        <end position="167"/>
    </location>
</feature>
<dbReference type="GO" id="GO:0003955">
    <property type="term" value="F:NAD(P)H dehydrogenase (quinone) activity"/>
    <property type="evidence" value="ECO:0007669"/>
    <property type="project" value="TreeGrafter"/>
</dbReference>
<comment type="similarity">
    <text evidence="1">Belongs to the NAD(P)H dehydrogenase (quinone) family.</text>
</comment>
<evidence type="ECO:0000313" key="5">
    <source>
        <dbReference type="Proteomes" id="UP000176714"/>
    </source>
</evidence>
<name>A0A1F6ERM0_9BACT</name>
<dbReference type="InterPro" id="IPR003680">
    <property type="entry name" value="Flavodoxin_fold"/>
</dbReference>